<comment type="similarity">
    <text evidence="2">Belongs to the FAD-dependent oxidoreductase family.</text>
</comment>
<comment type="cofactor">
    <cofactor evidence="1">
        <name>FAD</name>
        <dbReference type="ChEBI" id="CHEBI:57692"/>
    </cofactor>
</comment>
<dbReference type="Proteomes" id="UP000258309">
    <property type="component" value="Unassembled WGS sequence"/>
</dbReference>
<dbReference type="Gene3D" id="3.50.50.60">
    <property type="entry name" value="FAD/NAD(P)-binding domain"/>
    <property type="match status" value="2"/>
</dbReference>
<dbReference type="PRINTS" id="PR00411">
    <property type="entry name" value="PNDRDTASEI"/>
</dbReference>
<keyword evidence="8" id="KW-0408">Iron</keyword>
<name>A0A3E2HIQ5_SCYLI</name>
<dbReference type="PANTHER" id="PTHR43557">
    <property type="entry name" value="APOPTOSIS-INDUCING FACTOR 1"/>
    <property type="match status" value="1"/>
</dbReference>
<protein>
    <recommendedName>
        <fullName evidence="12">Rieske domain-containing protein</fullName>
    </recommendedName>
</protein>
<feature type="non-terminal residue" evidence="13">
    <location>
        <position position="1"/>
    </location>
</feature>
<dbReference type="STRING" id="5539.A0A3E2HIQ5"/>
<dbReference type="GO" id="GO:0051537">
    <property type="term" value="F:2 iron, 2 sulfur cluster binding"/>
    <property type="evidence" value="ECO:0007669"/>
    <property type="project" value="UniProtKB-KW"/>
</dbReference>
<feature type="compositionally biased region" description="Polar residues" evidence="11">
    <location>
        <begin position="991"/>
        <end position="1028"/>
    </location>
</feature>
<keyword evidence="7" id="KW-0560">Oxidoreductase</keyword>
<feature type="region of interest" description="Disordered" evidence="11">
    <location>
        <begin position="1231"/>
        <end position="1268"/>
    </location>
</feature>
<dbReference type="GO" id="GO:0005737">
    <property type="term" value="C:cytoplasm"/>
    <property type="evidence" value="ECO:0007669"/>
    <property type="project" value="TreeGrafter"/>
</dbReference>
<evidence type="ECO:0000256" key="8">
    <source>
        <dbReference type="ARBA" id="ARBA00023004"/>
    </source>
</evidence>
<evidence type="ECO:0000256" key="2">
    <source>
        <dbReference type="ARBA" id="ARBA00006442"/>
    </source>
</evidence>
<feature type="compositionally biased region" description="Acidic residues" evidence="11">
    <location>
        <begin position="944"/>
        <end position="957"/>
    </location>
</feature>
<evidence type="ECO:0000256" key="10">
    <source>
        <dbReference type="SAM" id="Coils"/>
    </source>
</evidence>
<dbReference type="Gene3D" id="3.30.390.30">
    <property type="match status" value="1"/>
</dbReference>
<dbReference type="Pfam" id="PF00355">
    <property type="entry name" value="Rieske"/>
    <property type="match status" value="1"/>
</dbReference>
<proteinExistence type="inferred from homology"/>
<feature type="coiled-coil region" evidence="10">
    <location>
        <begin position="665"/>
        <end position="839"/>
    </location>
</feature>
<keyword evidence="4" id="KW-0001">2Fe-2S</keyword>
<dbReference type="InterPro" id="IPR023753">
    <property type="entry name" value="FAD/NAD-binding_dom"/>
</dbReference>
<evidence type="ECO:0000256" key="3">
    <source>
        <dbReference type="ARBA" id="ARBA00022630"/>
    </source>
</evidence>
<keyword evidence="6" id="KW-0274">FAD</keyword>
<dbReference type="CDD" id="cd03478">
    <property type="entry name" value="Rieske_AIFL_N"/>
    <property type="match status" value="1"/>
</dbReference>
<dbReference type="InterPro" id="IPR017941">
    <property type="entry name" value="Rieske_2Fe-2S"/>
</dbReference>
<sequence>MAEYKLAGVSSLNLKPGEKQEVDVEGVEGGKVLLLNVGGKHTALGAKCTHYGAPLVKGVLTGDGRITCPWHGACFNTATGDIENAPAIDNLPCFELSEKDGAVFVKGDIDTIKSSRRKPNVRISGQAITTEKVVIVGGGSGGLAASEGLRELGFKGTITVISSEGYPPIDRTKLSKALIDDPSKIALRDEAWFNEASIDFINDQVTEVDFPAKKVSTKDGKSFSYTNLVLATGGSPRTLPLPGFKDLKNIFVLRTAPHAKAINAAVGDGKKNIVVIGSSFIGMEVGNALAKNNNVSIVGMESAPLERILGKEVGQTFQVGLEKNGVKFYLNAGVVQATPSSSDPSKVGAIELKDGTKLEADLVILGTGVRPETAFLEGNKDLQLLKDFSLQTDANFAVKGLDGVYAIGDIATYPYHGPGGNDSPVRIEHWNVAQNSGRSAAAHITGSSHVPKPFIPIFWSALGNQLRYCGSTLGGYDDYILTGEPQNGKFVCYYTKGEIVVAVATVNTDPIMTQCAELMRTKLMPSKSEIKKGVDVLQISVPAQIDDKRGRARHLQKKGFRAAIIRNPPGSTQTPTVNDTWDINNHSFLFCSSFLLPLAVVEHDNSSQRFPCHGALLTRPAAMAAPNLEALIGRIPTTCTVTTPSLKCCCGRADCVYLTHSCSALEDLERELRTAAQLGQALLIRNEHNMLEAERERSEMSGKISKLESDKMELELQNQKKIQENRELLDQLEELNGSVAESESHIKSLETALQSTNQELRRLEQFVERTRDLEIQLAGLEQEREVLQRTIVTTEAEERSALQRWRSAERRLNILQEELEQVEREAREERLQHTEVLNRMDRQRTVEKELATAAGRLKGAAAATASTSGGKNGSSVVSHFVKDILQDNANLQVGIVELRQMLMDSNDEVQALREKLQLNQPLEEGNTNGSNTPTLREELGTVEPDPELEPDPDPDPDPEPRIISQALHIHHHYHTPSKKDEVRRPKKKRASINNSLFTSPSGQRSPTIPRSSEASNTILQQTSVTIPTPISPSGGRWSASGQYSDFAPSSAPSSPQSAYRSSSIFDRGFDTDYSRPTSPGSSVDPLSPAFNPSRHRKRSSDMSGRSFIAPINFFHDHVIHEENDDVEEIPDLQSPRSPAPDTRVDESLSQDKSKDVPEASPFQPLLRRSTSHESILSISGIDIHTLRSRPSQLMTTGNGAFLRDFTRSRDSSPVRPTLSIDHFTGSSYVTARPTLSRQGRDSTSILRSSIGSRGSTSTRPPSSSSNGFGKLMGDWVWNRWGISPVKSDTPSAPKDIPPPKQSTRAVSMPATDHFKAIMGRSPGINQPGPIPGFKKIEKAPAQVTPEVIDREALNEVLIE</sequence>
<feature type="domain" description="Rieske" evidence="12">
    <location>
        <begin position="6"/>
        <end position="105"/>
    </location>
</feature>
<dbReference type="OrthoDB" id="6029at2759"/>
<feature type="region of interest" description="Disordered" evidence="11">
    <location>
        <begin position="1286"/>
        <end position="1306"/>
    </location>
</feature>
<feature type="non-terminal residue" evidence="13">
    <location>
        <position position="1359"/>
    </location>
</feature>
<dbReference type="Gene3D" id="2.102.10.10">
    <property type="entry name" value="Rieske [2Fe-2S] iron-sulphur domain"/>
    <property type="match status" value="1"/>
</dbReference>
<evidence type="ECO:0000256" key="4">
    <source>
        <dbReference type="ARBA" id="ARBA00022714"/>
    </source>
</evidence>
<gene>
    <name evidence="13" type="ORF">B7463_g2981</name>
</gene>
<evidence type="ECO:0000259" key="12">
    <source>
        <dbReference type="PROSITE" id="PS51296"/>
    </source>
</evidence>
<feature type="compositionally biased region" description="Basic and acidic residues" evidence="11">
    <location>
        <begin position="1142"/>
        <end position="1157"/>
    </location>
</feature>
<keyword evidence="9" id="KW-0411">Iron-sulfur</keyword>
<evidence type="ECO:0000256" key="7">
    <source>
        <dbReference type="ARBA" id="ARBA00023002"/>
    </source>
</evidence>
<reference evidence="13 14" key="1">
    <citation type="submission" date="2018-05" db="EMBL/GenBank/DDBJ databases">
        <title>Draft genome sequence of Scytalidium lignicola DSM 105466, a ubiquitous saprotrophic fungus.</title>
        <authorList>
            <person name="Buettner E."/>
            <person name="Gebauer A.M."/>
            <person name="Hofrichter M."/>
            <person name="Liers C."/>
            <person name="Kellner H."/>
        </authorList>
    </citation>
    <scope>NUCLEOTIDE SEQUENCE [LARGE SCALE GENOMIC DNA]</scope>
    <source>
        <strain evidence="13 14">DSM 105466</strain>
    </source>
</reference>
<dbReference type="SUPFAM" id="SSF55424">
    <property type="entry name" value="FAD/NAD-linked reductases, dimerisation (C-terminal) domain"/>
    <property type="match status" value="1"/>
</dbReference>
<organism evidence="13 14">
    <name type="scientific">Scytalidium lignicola</name>
    <name type="common">Hyphomycete</name>
    <dbReference type="NCBI Taxonomy" id="5539"/>
    <lineage>
        <taxon>Eukaryota</taxon>
        <taxon>Fungi</taxon>
        <taxon>Dikarya</taxon>
        <taxon>Ascomycota</taxon>
        <taxon>Pezizomycotina</taxon>
        <taxon>Leotiomycetes</taxon>
        <taxon>Leotiomycetes incertae sedis</taxon>
        <taxon>Scytalidium</taxon>
    </lineage>
</organism>
<dbReference type="Pfam" id="PF07992">
    <property type="entry name" value="Pyr_redox_2"/>
    <property type="match status" value="1"/>
</dbReference>
<feature type="compositionally biased region" description="Low complexity" evidence="11">
    <location>
        <begin position="1242"/>
        <end position="1265"/>
    </location>
</feature>
<feature type="compositionally biased region" description="Low complexity" evidence="11">
    <location>
        <begin position="1044"/>
        <end position="1063"/>
    </location>
</feature>
<evidence type="ECO:0000256" key="5">
    <source>
        <dbReference type="ARBA" id="ARBA00022723"/>
    </source>
</evidence>
<evidence type="ECO:0000313" key="13">
    <source>
        <dbReference type="EMBL" id="RFU33310.1"/>
    </source>
</evidence>
<keyword evidence="5" id="KW-0479">Metal-binding</keyword>
<evidence type="ECO:0000256" key="1">
    <source>
        <dbReference type="ARBA" id="ARBA00001974"/>
    </source>
</evidence>
<dbReference type="InterPro" id="IPR016156">
    <property type="entry name" value="FAD/NAD-linked_Rdtase_dimer_sf"/>
</dbReference>
<dbReference type="GO" id="GO:0046872">
    <property type="term" value="F:metal ion binding"/>
    <property type="evidence" value="ECO:0007669"/>
    <property type="project" value="UniProtKB-KW"/>
</dbReference>
<evidence type="ECO:0000256" key="9">
    <source>
        <dbReference type="ARBA" id="ARBA00023014"/>
    </source>
</evidence>
<dbReference type="SUPFAM" id="SSF50022">
    <property type="entry name" value="ISP domain"/>
    <property type="match status" value="1"/>
</dbReference>
<dbReference type="EMBL" id="NCSJ02000037">
    <property type="protein sequence ID" value="RFU33310.1"/>
    <property type="molecule type" value="Genomic_DNA"/>
</dbReference>
<evidence type="ECO:0000256" key="11">
    <source>
        <dbReference type="SAM" id="MobiDB-lite"/>
    </source>
</evidence>
<evidence type="ECO:0000256" key="6">
    <source>
        <dbReference type="ARBA" id="ARBA00022827"/>
    </source>
</evidence>
<dbReference type="InterPro" id="IPR050446">
    <property type="entry name" value="FAD-oxidoreductase/Apoptosis"/>
</dbReference>
<dbReference type="SUPFAM" id="SSF51905">
    <property type="entry name" value="FAD/NAD(P)-binding domain"/>
    <property type="match status" value="1"/>
</dbReference>
<dbReference type="PRINTS" id="PR00368">
    <property type="entry name" value="FADPNR"/>
</dbReference>
<keyword evidence="14" id="KW-1185">Reference proteome</keyword>
<feature type="compositionally biased region" description="Polar residues" evidence="11">
    <location>
        <begin position="917"/>
        <end position="934"/>
    </location>
</feature>
<feature type="region of interest" description="Disordered" evidence="11">
    <location>
        <begin position="1127"/>
        <end position="1169"/>
    </location>
</feature>
<dbReference type="GO" id="GO:0016651">
    <property type="term" value="F:oxidoreductase activity, acting on NAD(P)H"/>
    <property type="evidence" value="ECO:0007669"/>
    <property type="project" value="TreeGrafter"/>
</dbReference>
<dbReference type="InterPro" id="IPR036922">
    <property type="entry name" value="Rieske_2Fe-2S_sf"/>
</dbReference>
<feature type="region of interest" description="Disordered" evidence="11">
    <location>
        <begin position="917"/>
        <end position="1102"/>
    </location>
</feature>
<evidence type="ECO:0000313" key="14">
    <source>
        <dbReference type="Proteomes" id="UP000258309"/>
    </source>
</evidence>
<accession>A0A3E2HIQ5</accession>
<comment type="caution">
    <text evidence="13">The sequence shown here is derived from an EMBL/GenBank/DDBJ whole genome shotgun (WGS) entry which is preliminary data.</text>
</comment>
<dbReference type="InterPro" id="IPR036188">
    <property type="entry name" value="FAD/NAD-bd_sf"/>
</dbReference>
<keyword evidence="10" id="KW-0175">Coiled coil</keyword>
<keyword evidence="3" id="KW-0285">Flavoprotein</keyword>
<dbReference type="PROSITE" id="PS51296">
    <property type="entry name" value="RIESKE"/>
    <property type="match status" value="1"/>
</dbReference>
<dbReference type="PANTHER" id="PTHR43557:SF2">
    <property type="entry name" value="RIESKE DOMAIN-CONTAINING PROTEIN-RELATED"/>
    <property type="match status" value="1"/>
</dbReference>